<gene>
    <name evidence="1" type="ORF">OL497_11995</name>
</gene>
<evidence type="ECO:0000313" key="2">
    <source>
        <dbReference type="Proteomes" id="UP001207742"/>
    </source>
</evidence>
<reference evidence="1 2" key="1">
    <citation type="submission" date="2022-10" db="EMBL/GenBank/DDBJ databases">
        <title>Chitinophaga nivalis PC15 sp. nov., isolated from Pyeongchang county, South Korea.</title>
        <authorList>
            <person name="Trinh H.N."/>
        </authorList>
    </citation>
    <scope>NUCLEOTIDE SEQUENCE [LARGE SCALE GENOMIC DNA]</scope>
    <source>
        <strain evidence="1 2">PC14</strain>
    </source>
</reference>
<dbReference type="Proteomes" id="UP001207742">
    <property type="component" value="Unassembled WGS sequence"/>
</dbReference>
<organism evidence="1 2">
    <name type="scientific">Chitinophaga nivalis</name>
    <dbReference type="NCBI Taxonomy" id="2991709"/>
    <lineage>
        <taxon>Bacteria</taxon>
        <taxon>Pseudomonadati</taxon>
        <taxon>Bacteroidota</taxon>
        <taxon>Chitinophagia</taxon>
        <taxon>Chitinophagales</taxon>
        <taxon>Chitinophagaceae</taxon>
        <taxon>Chitinophaga</taxon>
    </lineage>
</organism>
<sequence length="67" mass="7312">MEKCLRGAKSLSRQELSKVNGGVNSNHPLCPQNRCNPNKSECADLTGTIICYCSFTGVRDVYACSSR</sequence>
<protein>
    <recommendedName>
        <fullName evidence="3">Bacteriocin</fullName>
    </recommendedName>
</protein>
<evidence type="ECO:0008006" key="3">
    <source>
        <dbReference type="Google" id="ProtNLM"/>
    </source>
</evidence>
<comment type="caution">
    <text evidence="1">The sequence shown here is derived from an EMBL/GenBank/DDBJ whole genome shotgun (WGS) entry which is preliminary data.</text>
</comment>
<dbReference type="EMBL" id="JAPDNS010000001">
    <property type="protein sequence ID" value="MCW3484622.1"/>
    <property type="molecule type" value="Genomic_DNA"/>
</dbReference>
<keyword evidence="2" id="KW-1185">Reference proteome</keyword>
<dbReference type="RefSeq" id="WP_264730391.1">
    <property type="nucleotide sequence ID" value="NZ_JAPDNR010000001.1"/>
</dbReference>
<evidence type="ECO:0000313" key="1">
    <source>
        <dbReference type="EMBL" id="MCW3484622.1"/>
    </source>
</evidence>
<accession>A0ABT3IKY4</accession>
<name>A0ABT3IKY4_9BACT</name>
<proteinExistence type="predicted"/>